<dbReference type="Gene3D" id="1.10.101.10">
    <property type="entry name" value="PGBD-like superfamily/PGBD"/>
    <property type="match status" value="1"/>
</dbReference>
<keyword evidence="4 7" id="KW-0133">Cell shape</keyword>
<keyword evidence="3" id="KW-0808">Transferase</keyword>
<gene>
    <name evidence="11" type="ORF">Q8A70_16530</name>
</gene>
<dbReference type="Pfam" id="PF20142">
    <property type="entry name" value="Scaffold"/>
    <property type="match status" value="1"/>
</dbReference>
<evidence type="ECO:0000256" key="7">
    <source>
        <dbReference type="PROSITE-ProRule" id="PRU01373"/>
    </source>
</evidence>
<comment type="similarity">
    <text evidence="2">Belongs to the YkuD family.</text>
</comment>
<evidence type="ECO:0000259" key="10">
    <source>
        <dbReference type="PROSITE" id="PS52029"/>
    </source>
</evidence>
<evidence type="ECO:0000256" key="8">
    <source>
        <dbReference type="SAM" id="MobiDB-lite"/>
    </source>
</evidence>
<feature type="chain" id="PRO_5046314148" evidence="9">
    <location>
        <begin position="35"/>
        <end position="548"/>
    </location>
</feature>
<evidence type="ECO:0000256" key="3">
    <source>
        <dbReference type="ARBA" id="ARBA00022679"/>
    </source>
</evidence>
<sequence length="548" mass="58055">MRVIRDRIGLHATAPIRAAAVFLLLVLTDLPAAAQDQAPATLGTAIGEILSAGAPPVTDIDAALGSEALAELKQLYAARNDRPIWLGSDAGRALLDRLSQPDLVIGPKLTPLLDDARKRIDAADSATRAGADLLLTALYGATAQALRPSRPAGFAQALAELNTATDLASLLREPEPPKVETPPAESPGVETLPPESQEIEAPKVEAPAPAPSESPAIARLRAAIATLQKQAWPLVPEGQKLQLGDSGARVEALRRRLIASGDSQATTPGAEFDRPLQSALEHFQARHGLPKDGVAGAATIAALNVPLQDRIAGLTANLQRLERDGRDWGERYLVVNIPAASYRRVEGGRTVAEGPVLLGAPSTPTPIVNGMIDRVLLHPSWRIPQAFADRQLWPRQEQDALYFTNHGIRVTDDGLRQVPGPNNPLGPVKLLIAGNDRVALHGLPNAKSTFESPERFTSLGCVALADIAPLAKDLLAADPAWPAGRIDGALAVGGTETVTLARPLPLHIVYETAWVDADGTLQFRDDVYGWDKQMPATDPNAVPQPCGS</sequence>
<dbReference type="InterPro" id="IPR045380">
    <property type="entry name" value="LD_TPept_scaffold_dom"/>
</dbReference>
<dbReference type="InterPro" id="IPR002477">
    <property type="entry name" value="Peptidoglycan-bd-like"/>
</dbReference>
<comment type="pathway">
    <text evidence="1 7">Cell wall biogenesis; peptidoglycan biosynthesis.</text>
</comment>
<feature type="active site" description="Nucleophile" evidence="7">
    <location>
        <position position="461"/>
    </location>
</feature>
<evidence type="ECO:0000256" key="1">
    <source>
        <dbReference type="ARBA" id="ARBA00004752"/>
    </source>
</evidence>
<comment type="caution">
    <text evidence="11">The sequence shown here is derived from an EMBL/GenBank/DDBJ whole genome shotgun (WGS) entry which is preliminary data.</text>
</comment>
<accession>A0ABU0YNK7</accession>
<evidence type="ECO:0000256" key="2">
    <source>
        <dbReference type="ARBA" id="ARBA00005992"/>
    </source>
</evidence>
<name>A0ABU0YNK7_9PROT</name>
<keyword evidence="12" id="KW-1185">Reference proteome</keyword>
<dbReference type="PANTHER" id="PTHR41533">
    <property type="entry name" value="L,D-TRANSPEPTIDASE HI_1667-RELATED"/>
    <property type="match status" value="1"/>
</dbReference>
<dbReference type="SUPFAM" id="SSF141523">
    <property type="entry name" value="L,D-transpeptidase catalytic domain-like"/>
    <property type="match status" value="1"/>
</dbReference>
<organism evidence="11 12">
    <name type="scientific">Dongia sedimenti</name>
    <dbReference type="NCBI Taxonomy" id="3064282"/>
    <lineage>
        <taxon>Bacteria</taxon>
        <taxon>Pseudomonadati</taxon>
        <taxon>Pseudomonadota</taxon>
        <taxon>Alphaproteobacteria</taxon>
        <taxon>Rhodospirillales</taxon>
        <taxon>Dongiaceae</taxon>
        <taxon>Dongia</taxon>
    </lineage>
</organism>
<evidence type="ECO:0000313" key="11">
    <source>
        <dbReference type="EMBL" id="MDQ7249295.1"/>
    </source>
</evidence>
<dbReference type="SUPFAM" id="SSF47090">
    <property type="entry name" value="PGBD-like"/>
    <property type="match status" value="1"/>
</dbReference>
<evidence type="ECO:0000256" key="4">
    <source>
        <dbReference type="ARBA" id="ARBA00022960"/>
    </source>
</evidence>
<dbReference type="Gene3D" id="2.40.440.10">
    <property type="entry name" value="L,D-transpeptidase catalytic domain-like"/>
    <property type="match status" value="1"/>
</dbReference>
<feature type="signal peptide" evidence="9">
    <location>
        <begin position="1"/>
        <end position="34"/>
    </location>
</feature>
<keyword evidence="5 7" id="KW-0573">Peptidoglycan synthesis</keyword>
<evidence type="ECO:0000313" key="12">
    <source>
        <dbReference type="Proteomes" id="UP001230156"/>
    </source>
</evidence>
<evidence type="ECO:0000256" key="6">
    <source>
        <dbReference type="ARBA" id="ARBA00023316"/>
    </source>
</evidence>
<dbReference type="PROSITE" id="PS52029">
    <property type="entry name" value="LD_TPASE"/>
    <property type="match status" value="1"/>
</dbReference>
<keyword evidence="6 7" id="KW-0961">Cell wall biogenesis/degradation</keyword>
<evidence type="ECO:0000256" key="9">
    <source>
        <dbReference type="SAM" id="SignalP"/>
    </source>
</evidence>
<dbReference type="CDD" id="cd16913">
    <property type="entry name" value="YkuD_like"/>
    <property type="match status" value="1"/>
</dbReference>
<dbReference type="InterPro" id="IPR038063">
    <property type="entry name" value="Transpep_catalytic_dom"/>
</dbReference>
<keyword evidence="9" id="KW-0732">Signal</keyword>
<feature type="region of interest" description="Disordered" evidence="8">
    <location>
        <begin position="174"/>
        <end position="197"/>
    </location>
</feature>
<dbReference type="EMBL" id="JAUYVI010000005">
    <property type="protein sequence ID" value="MDQ7249295.1"/>
    <property type="molecule type" value="Genomic_DNA"/>
</dbReference>
<protein>
    <submittedName>
        <fullName evidence="11">L,D-transpeptidase family protein</fullName>
    </submittedName>
</protein>
<evidence type="ECO:0000256" key="5">
    <source>
        <dbReference type="ARBA" id="ARBA00022984"/>
    </source>
</evidence>
<dbReference type="Pfam" id="PF01471">
    <property type="entry name" value="PG_binding_1"/>
    <property type="match status" value="1"/>
</dbReference>
<dbReference type="Pfam" id="PF03734">
    <property type="entry name" value="YkuD"/>
    <property type="match status" value="1"/>
</dbReference>
<dbReference type="Proteomes" id="UP001230156">
    <property type="component" value="Unassembled WGS sequence"/>
</dbReference>
<dbReference type="InterPro" id="IPR052905">
    <property type="entry name" value="LD-transpeptidase_YkuD-like"/>
</dbReference>
<feature type="domain" description="L,D-TPase catalytic" evidence="10">
    <location>
        <begin position="331"/>
        <end position="500"/>
    </location>
</feature>
<dbReference type="InterPro" id="IPR036366">
    <property type="entry name" value="PGBDSf"/>
</dbReference>
<reference evidence="12" key="1">
    <citation type="submission" date="2023-08" db="EMBL/GenBank/DDBJ databases">
        <title>Rhodospirillaceae gen. nov., a novel taxon isolated from the Yangtze River Yuezi River estuary sludge.</title>
        <authorList>
            <person name="Ruan L."/>
        </authorList>
    </citation>
    <scope>NUCLEOTIDE SEQUENCE [LARGE SCALE GENOMIC DNA]</scope>
    <source>
        <strain evidence="12">R-7</strain>
    </source>
</reference>
<dbReference type="PANTHER" id="PTHR41533:SF1">
    <property type="entry name" value="L,D-TRANSPEPTIDASE YCBB-RELATED"/>
    <property type="match status" value="1"/>
</dbReference>
<proteinExistence type="inferred from homology"/>
<dbReference type="InterPro" id="IPR005490">
    <property type="entry name" value="LD_TPept_cat_dom"/>
</dbReference>
<feature type="active site" description="Proton donor/acceptor" evidence="7">
    <location>
        <position position="441"/>
    </location>
</feature>
<dbReference type="RefSeq" id="WP_379957132.1">
    <property type="nucleotide sequence ID" value="NZ_JAUYVI010000005.1"/>
</dbReference>
<dbReference type="InterPro" id="IPR036365">
    <property type="entry name" value="PGBD-like_sf"/>
</dbReference>